<proteinExistence type="predicted"/>
<dbReference type="RefSeq" id="WP_244784245.1">
    <property type="nucleotide sequence ID" value="NZ_CP091508.1"/>
</dbReference>
<reference evidence="2 3" key="1">
    <citation type="journal article" date="2022" name="Res Sq">
        <title>Evolution of multicellular longitudinally dividing oral cavity symbionts (Neisseriaceae).</title>
        <authorList>
            <person name="Nyongesa S."/>
            <person name="Weber P."/>
            <person name="Bernet E."/>
            <person name="Pullido F."/>
            <person name="Nieckarz M."/>
            <person name="Delaby M."/>
            <person name="Nieves C."/>
            <person name="Viehboeck T."/>
            <person name="Krause N."/>
            <person name="Rivera-Millot A."/>
            <person name="Nakamura A."/>
            <person name="Vischer N."/>
            <person name="VanNieuwenhze M."/>
            <person name="Brun Y."/>
            <person name="Cava F."/>
            <person name="Bulgheresi S."/>
            <person name="Veyrier F."/>
        </authorList>
    </citation>
    <scope>NUCLEOTIDE SEQUENCE [LARGE SCALE GENOMIC DNA]</scope>
    <source>
        <strain evidence="2 3">CCUG 63373m</strain>
    </source>
</reference>
<protein>
    <recommendedName>
        <fullName evidence="4">Phage protein</fullName>
    </recommendedName>
</protein>
<accession>A0ABY4DQ63</accession>
<feature type="coiled-coil region" evidence="1">
    <location>
        <begin position="11"/>
        <end position="38"/>
    </location>
</feature>
<keyword evidence="1" id="KW-0175">Coiled coil</keyword>
<evidence type="ECO:0000313" key="2">
    <source>
        <dbReference type="EMBL" id="UOO81181.1"/>
    </source>
</evidence>
<evidence type="ECO:0000256" key="1">
    <source>
        <dbReference type="SAM" id="Coils"/>
    </source>
</evidence>
<evidence type="ECO:0008006" key="4">
    <source>
        <dbReference type="Google" id="ProtNLM"/>
    </source>
</evidence>
<name>A0ABY4DQ63_9NEIS</name>
<dbReference type="EMBL" id="CP091508">
    <property type="protein sequence ID" value="UOO81181.1"/>
    <property type="molecule type" value="Genomic_DNA"/>
</dbReference>
<sequence>MENQDPILAALARIEAKQDEQLENQARMDEEIKEIRKECRRTAAMYGGLGGMVVATGWEVVKAKLGLGG</sequence>
<dbReference type="Proteomes" id="UP000829817">
    <property type="component" value="Chromosome"/>
</dbReference>
<evidence type="ECO:0000313" key="3">
    <source>
        <dbReference type="Proteomes" id="UP000829817"/>
    </source>
</evidence>
<organism evidence="2 3">
    <name type="scientific">Uruburuella testudinis</name>
    <dbReference type="NCBI Taxonomy" id="1282863"/>
    <lineage>
        <taxon>Bacteria</taxon>
        <taxon>Pseudomonadati</taxon>
        <taxon>Pseudomonadota</taxon>
        <taxon>Betaproteobacteria</taxon>
        <taxon>Neisseriales</taxon>
        <taxon>Neisseriaceae</taxon>
        <taxon>Uruburuella</taxon>
    </lineage>
</organism>
<keyword evidence="3" id="KW-1185">Reference proteome</keyword>
<gene>
    <name evidence="2" type="ORF">LVJ83_09375</name>
</gene>